<evidence type="ECO:0000256" key="4">
    <source>
        <dbReference type="ARBA" id="ARBA00022553"/>
    </source>
</evidence>
<gene>
    <name evidence="15" type="ORF">C8N29_103197</name>
</gene>
<evidence type="ECO:0000259" key="14">
    <source>
        <dbReference type="PROSITE" id="PS50109"/>
    </source>
</evidence>
<comment type="caution">
    <text evidence="15">The sequence shown here is derived from an EMBL/GenBank/DDBJ whole genome shotgun (WGS) entry which is preliminary data.</text>
</comment>
<evidence type="ECO:0000256" key="3">
    <source>
        <dbReference type="ARBA" id="ARBA00012438"/>
    </source>
</evidence>
<comment type="subcellular location">
    <subcellularLocation>
        <location evidence="2">Membrane</location>
        <topology evidence="2">Multi-pass membrane protein</topology>
    </subcellularLocation>
</comment>
<dbReference type="EMBL" id="QAON01000003">
    <property type="protein sequence ID" value="PTQ90444.1"/>
    <property type="molecule type" value="Genomic_DNA"/>
</dbReference>
<evidence type="ECO:0000313" key="15">
    <source>
        <dbReference type="EMBL" id="PTQ90444.1"/>
    </source>
</evidence>
<evidence type="ECO:0000256" key="1">
    <source>
        <dbReference type="ARBA" id="ARBA00000085"/>
    </source>
</evidence>
<dbReference type="SMART" id="SM00387">
    <property type="entry name" value="HATPase_c"/>
    <property type="match status" value="1"/>
</dbReference>
<keyword evidence="4" id="KW-0597">Phosphoprotein</keyword>
<feature type="transmembrane region" description="Helical" evidence="13">
    <location>
        <begin position="165"/>
        <end position="188"/>
    </location>
</feature>
<protein>
    <recommendedName>
        <fullName evidence="3">histidine kinase</fullName>
        <ecNumber evidence="3">2.7.13.3</ecNumber>
    </recommendedName>
</protein>
<evidence type="ECO:0000256" key="6">
    <source>
        <dbReference type="ARBA" id="ARBA00022692"/>
    </source>
</evidence>
<dbReference type="AlphaFoldDB" id="A0A2T5J1Y3"/>
<evidence type="ECO:0000313" key="16">
    <source>
        <dbReference type="Proteomes" id="UP000244223"/>
    </source>
</evidence>
<dbReference type="InterPro" id="IPR050428">
    <property type="entry name" value="TCS_sensor_his_kinase"/>
</dbReference>
<dbReference type="InterPro" id="IPR036097">
    <property type="entry name" value="HisK_dim/P_sf"/>
</dbReference>
<evidence type="ECO:0000256" key="10">
    <source>
        <dbReference type="ARBA" id="ARBA00022989"/>
    </source>
</evidence>
<dbReference type="GO" id="GO:0005524">
    <property type="term" value="F:ATP binding"/>
    <property type="evidence" value="ECO:0007669"/>
    <property type="project" value="UniProtKB-KW"/>
</dbReference>
<evidence type="ECO:0000256" key="7">
    <source>
        <dbReference type="ARBA" id="ARBA00022741"/>
    </source>
</evidence>
<dbReference type="RefSeq" id="WP_107864883.1">
    <property type="nucleotide sequence ID" value="NZ_QAON01000003.1"/>
</dbReference>
<dbReference type="InterPro" id="IPR003594">
    <property type="entry name" value="HATPase_dom"/>
</dbReference>
<name>A0A2T5J1Y3_9GAMM</name>
<keyword evidence="12 13" id="KW-0472">Membrane</keyword>
<dbReference type="GO" id="GO:0000155">
    <property type="term" value="F:phosphorelay sensor kinase activity"/>
    <property type="evidence" value="ECO:0007669"/>
    <property type="project" value="InterPro"/>
</dbReference>
<keyword evidence="6 13" id="KW-0812">Transmembrane</keyword>
<dbReference type="SUPFAM" id="SSF55874">
    <property type="entry name" value="ATPase domain of HSP90 chaperone/DNA topoisomerase II/histidine kinase"/>
    <property type="match status" value="1"/>
</dbReference>
<dbReference type="CDD" id="cd00075">
    <property type="entry name" value="HATPase"/>
    <property type="match status" value="1"/>
</dbReference>
<keyword evidence="7" id="KW-0547">Nucleotide-binding</keyword>
<organism evidence="15 16">
    <name type="scientific">Agitococcus lubricus</name>
    <dbReference type="NCBI Taxonomy" id="1077255"/>
    <lineage>
        <taxon>Bacteria</taxon>
        <taxon>Pseudomonadati</taxon>
        <taxon>Pseudomonadota</taxon>
        <taxon>Gammaproteobacteria</taxon>
        <taxon>Moraxellales</taxon>
        <taxon>Moraxellaceae</taxon>
        <taxon>Agitococcus</taxon>
    </lineage>
</organism>
<dbReference type="OrthoDB" id="9813151at2"/>
<proteinExistence type="predicted"/>
<dbReference type="InterPro" id="IPR005467">
    <property type="entry name" value="His_kinase_dom"/>
</dbReference>
<feature type="transmembrane region" description="Helical" evidence="13">
    <location>
        <begin position="7"/>
        <end position="29"/>
    </location>
</feature>
<evidence type="ECO:0000256" key="12">
    <source>
        <dbReference type="ARBA" id="ARBA00023136"/>
    </source>
</evidence>
<dbReference type="Gene3D" id="3.30.565.10">
    <property type="entry name" value="Histidine kinase-like ATPase, C-terminal domain"/>
    <property type="match status" value="1"/>
</dbReference>
<evidence type="ECO:0000256" key="11">
    <source>
        <dbReference type="ARBA" id="ARBA00023012"/>
    </source>
</evidence>
<keyword evidence="11" id="KW-0902">Two-component regulatory system</keyword>
<feature type="domain" description="Histidine kinase" evidence="14">
    <location>
        <begin position="250"/>
        <end position="463"/>
    </location>
</feature>
<dbReference type="CDD" id="cd00082">
    <property type="entry name" value="HisKA"/>
    <property type="match status" value="1"/>
</dbReference>
<dbReference type="PANTHER" id="PTHR45436">
    <property type="entry name" value="SENSOR HISTIDINE KINASE YKOH"/>
    <property type="match status" value="1"/>
</dbReference>
<dbReference type="PROSITE" id="PS50109">
    <property type="entry name" value="HIS_KIN"/>
    <property type="match status" value="1"/>
</dbReference>
<dbReference type="Gene3D" id="1.10.287.130">
    <property type="match status" value="1"/>
</dbReference>
<evidence type="ECO:0000256" key="13">
    <source>
        <dbReference type="SAM" id="Phobius"/>
    </source>
</evidence>
<dbReference type="InterPro" id="IPR004358">
    <property type="entry name" value="Sig_transdc_His_kin-like_C"/>
</dbReference>
<comment type="catalytic activity">
    <reaction evidence="1">
        <text>ATP + protein L-histidine = ADP + protein N-phospho-L-histidine.</text>
        <dbReference type="EC" id="2.7.13.3"/>
    </reaction>
</comment>
<keyword evidence="8 15" id="KW-0418">Kinase</keyword>
<evidence type="ECO:0000256" key="8">
    <source>
        <dbReference type="ARBA" id="ARBA00022777"/>
    </source>
</evidence>
<keyword evidence="9" id="KW-0067">ATP-binding</keyword>
<evidence type="ECO:0000256" key="5">
    <source>
        <dbReference type="ARBA" id="ARBA00022679"/>
    </source>
</evidence>
<evidence type="ECO:0000256" key="9">
    <source>
        <dbReference type="ARBA" id="ARBA00022840"/>
    </source>
</evidence>
<accession>A0A2T5J1Y3</accession>
<dbReference type="SUPFAM" id="SSF47384">
    <property type="entry name" value="Homodimeric domain of signal transducing histidine kinase"/>
    <property type="match status" value="1"/>
</dbReference>
<reference evidence="15 16" key="1">
    <citation type="submission" date="2018-04" db="EMBL/GenBank/DDBJ databases">
        <title>Genomic Encyclopedia of Archaeal and Bacterial Type Strains, Phase II (KMG-II): from individual species to whole genera.</title>
        <authorList>
            <person name="Goeker M."/>
        </authorList>
    </citation>
    <scope>NUCLEOTIDE SEQUENCE [LARGE SCALE GENOMIC DNA]</scope>
    <source>
        <strain evidence="15 16">DSM 5822</strain>
    </source>
</reference>
<keyword evidence="16" id="KW-1185">Reference proteome</keyword>
<dbReference type="Pfam" id="PF00512">
    <property type="entry name" value="HisKA"/>
    <property type="match status" value="1"/>
</dbReference>
<dbReference type="InterPro" id="IPR003661">
    <property type="entry name" value="HisK_dim/P_dom"/>
</dbReference>
<evidence type="ECO:0000256" key="2">
    <source>
        <dbReference type="ARBA" id="ARBA00004141"/>
    </source>
</evidence>
<dbReference type="Pfam" id="PF02518">
    <property type="entry name" value="HATPase_c"/>
    <property type="match status" value="1"/>
</dbReference>
<dbReference type="PRINTS" id="PR00344">
    <property type="entry name" value="BCTRLSENSOR"/>
</dbReference>
<keyword evidence="10 13" id="KW-1133">Transmembrane helix</keyword>
<keyword evidence="5" id="KW-0808">Transferase</keyword>
<dbReference type="GO" id="GO:0005886">
    <property type="term" value="C:plasma membrane"/>
    <property type="evidence" value="ECO:0007669"/>
    <property type="project" value="TreeGrafter"/>
</dbReference>
<sequence>MKSIRQYLLLSLCAIFGLAFFVSFLIGYYSTAEEVEELYDAQLVEDARFIEGFLNQRSNKLDWRHINAALANADKIQLTNGEEYSAEGHAYERKMAIQVWDSEGNLLLSTPSAPAYALSPLQQGFFRKRDGEYSWFIYTHRIPANKHWLIVAERSDVREELIEKIVISLLSGNIMAIVMIIVLIGVVIKRGLAPLTRLSNAIKLRNLDHLQPVKLQEQVPEELTTVIKALNHLFDRLGEGIERERRFLADAAHELRTPLTVLKLQLQVAAQAQDNLQMRQGIENSLLGVDRSTHVVEQLLTLARLEPEKGTVQREPFDIVGLGQEVIASIFPLALTKQQNLALQCVQATHLYLGNRILLSILLRNLLDNAINYTPPHGDIELAIDIASNGIRLNVLDTGCGVPEEDIPRLMERFYRHEQSADTRGSGLGLSIVQKIIELHDGRLTIENRQTGGLAVCVYLPTH</sequence>
<dbReference type="Proteomes" id="UP000244223">
    <property type="component" value="Unassembled WGS sequence"/>
</dbReference>
<dbReference type="EC" id="2.7.13.3" evidence="3"/>
<dbReference type="InterPro" id="IPR036890">
    <property type="entry name" value="HATPase_C_sf"/>
</dbReference>
<dbReference type="PANTHER" id="PTHR45436:SF14">
    <property type="entry name" value="SENSOR PROTEIN QSEC"/>
    <property type="match status" value="1"/>
</dbReference>
<dbReference type="SMART" id="SM00388">
    <property type="entry name" value="HisKA"/>
    <property type="match status" value="1"/>
</dbReference>